<dbReference type="AlphaFoldDB" id="A0A4Y2IUE6"/>
<evidence type="ECO:0000313" key="2">
    <source>
        <dbReference type="EMBL" id="GBO18043.1"/>
    </source>
</evidence>
<dbReference type="EMBL" id="BGPR01002890">
    <property type="protein sequence ID" value="GBM80546.1"/>
    <property type="molecule type" value="Genomic_DNA"/>
</dbReference>
<dbReference type="Proteomes" id="UP000499080">
    <property type="component" value="Unassembled WGS sequence"/>
</dbReference>
<evidence type="ECO:0000313" key="1">
    <source>
        <dbReference type="EMBL" id="GBM80546.1"/>
    </source>
</evidence>
<accession>A0A4Y2IUE6</accession>
<gene>
    <name evidence="1" type="ORF">AVEN_12475_1</name>
    <name evidence="2" type="ORF">AVEN_49964_1</name>
</gene>
<name>A0A4Y2IUE6_ARAVE</name>
<reference evidence="1 3" key="1">
    <citation type="journal article" date="2019" name="Sci. Rep.">
        <title>Orb-weaving spider Araneus ventricosus genome elucidates the spidroin gene catalogue.</title>
        <authorList>
            <person name="Kono N."/>
            <person name="Nakamura H."/>
            <person name="Ohtoshi R."/>
            <person name="Moran D.A.P."/>
            <person name="Shinohara A."/>
            <person name="Yoshida Y."/>
            <person name="Fujiwara M."/>
            <person name="Mori M."/>
            <person name="Tomita M."/>
            <person name="Arakawa K."/>
        </authorList>
    </citation>
    <scope>NUCLEOTIDE SEQUENCE [LARGE SCALE GENOMIC DNA]</scope>
</reference>
<keyword evidence="3" id="KW-1185">Reference proteome</keyword>
<evidence type="ECO:0000313" key="3">
    <source>
        <dbReference type="Proteomes" id="UP000499080"/>
    </source>
</evidence>
<protein>
    <submittedName>
        <fullName evidence="1">Uncharacterized protein</fullName>
    </submittedName>
</protein>
<dbReference type="EMBL" id="BGPR01041709">
    <property type="protein sequence ID" value="GBO18043.1"/>
    <property type="molecule type" value="Genomic_DNA"/>
</dbReference>
<organism evidence="1 3">
    <name type="scientific">Araneus ventricosus</name>
    <name type="common">Orbweaver spider</name>
    <name type="synonym">Epeira ventricosa</name>
    <dbReference type="NCBI Taxonomy" id="182803"/>
    <lineage>
        <taxon>Eukaryota</taxon>
        <taxon>Metazoa</taxon>
        <taxon>Ecdysozoa</taxon>
        <taxon>Arthropoda</taxon>
        <taxon>Chelicerata</taxon>
        <taxon>Arachnida</taxon>
        <taxon>Araneae</taxon>
        <taxon>Araneomorphae</taxon>
        <taxon>Entelegynae</taxon>
        <taxon>Araneoidea</taxon>
        <taxon>Araneidae</taxon>
        <taxon>Araneus</taxon>
    </lineage>
</organism>
<comment type="caution">
    <text evidence="1">The sequence shown here is derived from an EMBL/GenBank/DDBJ whole genome shotgun (WGS) entry which is preliminary data.</text>
</comment>
<proteinExistence type="predicted"/>
<sequence length="74" mass="8522">MELELDNSDIDEIVKERSQDLTTEEFTGFHCVLQQDDVEETNSKRMGNSSIVENRHSNKAMALRSKNVFNDNAF</sequence>